<dbReference type="OrthoDB" id="9778346at2"/>
<dbReference type="InterPro" id="IPR008333">
    <property type="entry name" value="Cbr1-like_FAD-bd_dom"/>
</dbReference>
<keyword evidence="16" id="KW-1185">Reference proteome</keyword>
<dbReference type="Pfam" id="PF00970">
    <property type="entry name" value="FAD_binding_6"/>
    <property type="match status" value="1"/>
</dbReference>
<feature type="binding site" evidence="11 13">
    <location>
        <position position="231"/>
    </location>
    <ligand>
        <name>[2Fe-2S] cluster</name>
        <dbReference type="ChEBI" id="CHEBI:190135"/>
    </ligand>
</feature>
<dbReference type="Gene3D" id="2.10.240.10">
    <property type="entry name" value="Dihydroorotate dehydrogenase, electron transfer subunit"/>
    <property type="match status" value="1"/>
</dbReference>
<dbReference type="InterPro" id="IPR001433">
    <property type="entry name" value="OxRdtase_FAD/NAD-bd"/>
</dbReference>
<comment type="pathway">
    <text evidence="11">Pyrimidine metabolism; UMP biosynthesis via de novo pathway; orotate from (S)-dihydroorotate (NAD(+) route): step 1/1.</text>
</comment>
<feature type="binding site" evidence="11 12">
    <location>
        <begin position="86"/>
        <end position="87"/>
    </location>
    <ligand>
        <name>FAD</name>
        <dbReference type="ChEBI" id="CHEBI:57692"/>
    </ligand>
</feature>
<dbReference type="NCBIfam" id="NF000797">
    <property type="entry name" value="PRK00054.1-2"/>
    <property type="match status" value="1"/>
</dbReference>
<comment type="caution">
    <text evidence="15">The sequence shown here is derived from an EMBL/GenBank/DDBJ whole genome shotgun (WGS) entry which is preliminary data.</text>
</comment>
<reference evidence="15" key="2">
    <citation type="submission" date="2020-09" db="EMBL/GenBank/DDBJ databases">
        <authorList>
            <person name="Sun Q."/>
            <person name="Zhou Y."/>
        </authorList>
    </citation>
    <scope>NUCLEOTIDE SEQUENCE</scope>
    <source>
        <strain evidence="15">CGMCC 1.15533</strain>
    </source>
</reference>
<feature type="binding site" evidence="11 12">
    <location>
        <begin position="62"/>
        <end position="65"/>
    </location>
    <ligand>
        <name>FAD</name>
        <dbReference type="ChEBI" id="CHEBI:57692"/>
    </ligand>
</feature>
<dbReference type="Pfam" id="PF10418">
    <property type="entry name" value="DHODB_Fe-S_bind"/>
    <property type="match status" value="1"/>
</dbReference>
<dbReference type="Gene3D" id="3.40.50.80">
    <property type="entry name" value="Nucleotide-binding domain of ferredoxin-NADP reductase (FNR) module"/>
    <property type="match status" value="1"/>
</dbReference>
<evidence type="ECO:0000259" key="14">
    <source>
        <dbReference type="PROSITE" id="PS51384"/>
    </source>
</evidence>
<evidence type="ECO:0000313" key="15">
    <source>
        <dbReference type="EMBL" id="GGE27507.1"/>
    </source>
</evidence>
<dbReference type="Proteomes" id="UP000660801">
    <property type="component" value="Unassembled WGS sequence"/>
</dbReference>
<evidence type="ECO:0000313" key="16">
    <source>
        <dbReference type="Proteomes" id="UP000660801"/>
    </source>
</evidence>
<dbReference type="EMBL" id="BMJN01000006">
    <property type="protein sequence ID" value="GGE27507.1"/>
    <property type="molecule type" value="Genomic_DNA"/>
</dbReference>
<dbReference type="GO" id="GO:0050660">
    <property type="term" value="F:flavin adenine dinucleotide binding"/>
    <property type="evidence" value="ECO:0007669"/>
    <property type="project" value="InterPro"/>
</dbReference>
<dbReference type="InterPro" id="IPR023455">
    <property type="entry name" value="Dihydroorotate_DHASE_ETsu"/>
</dbReference>
<keyword evidence="3 11" id="KW-0285">Flavoprotein</keyword>
<evidence type="ECO:0000256" key="6">
    <source>
        <dbReference type="ARBA" id="ARBA00022827"/>
    </source>
</evidence>
<keyword evidence="4 11" id="KW-0001">2Fe-2S</keyword>
<keyword evidence="2 11" id="KW-0813">Transport</keyword>
<dbReference type="InterPro" id="IPR017927">
    <property type="entry name" value="FAD-bd_FR_type"/>
</dbReference>
<feature type="binding site" evidence="11 13">
    <location>
        <position position="255"/>
    </location>
    <ligand>
        <name>[2Fe-2S] cluster</name>
        <dbReference type="ChEBI" id="CHEBI:190135"/>
    </ligand>
</feature>
<evidence type="ECO:0000256" key="2">
    <source>
        <dbReference type="ARBA" id="ARBA00022448"/>
    </source>
</evidence>
<evidence type="ECO:0000256" key="12">
    <source>
        <dbReference type="PIRSR" id="PIRSR006816-1"/>
    </source>
</evidence>
<keyword evidence="10 11" id="KW-0411">Iron-sulfur</keyword>
<evidence type="ECO:0000256" key="7">
    <source>
        <dbReference type="ARBA" id="ARBA00022975"/>
    </source>
</evidence>
<keyword evidence="5 11" id="KW-0479">Metal-binding</keyword>
<comment type="function">
    <text evidence="11">Responsible for channeling the electrons from the oxidation of dihydroorotate from the FMN redox center in the PyrD type B subunit to the ultimate electron acceptor NAD(+).</text>
</comment>
<reference evidence="15" key="1">
    <citation type="journal article" date="2014" name="Int. J. Syst. Evol. Microbiol.">
        <title>Complete genome sequence of Corynebacterium casei LMG S-19264T (=DSM 44701T), isolated from a smear-ripened cheese.</title>
        <authorList>
            <consortium name="US DOE Joint Genome Institute (JGI-PGF)"/>
            <person name="Walter F."/>
            <person name="Albersmeier A."/>
            <person name="Kalinowski J."/>
            <person name="Ruckert C."/>
        </authorList>
    </citation>
    <scope>NUCLEOTIDE SEQUENCE</scope>
    <source>
        <strain evidence="15">CGMCC 1.15533</strain>
    </source>
</reference>
<feature type="domain" description="FAD-binding FR-type" evidence="14">
    <location>
        <begin position="13"/>
        <end position="111"/>
    </location>
</feature>
<proteinExistence type="inferred from homology"/>
<dbReference type="GO" id="GO:0051537">
    <property type="term" value="F:2 iron, 2 sulfur cluster binding"/>
    <property type="evidence" value="ECO:0007669"/>
    <property type="project" value="UniProtKB-KW"/>
</dbReference>
<keyword evidence="7 11" id="KW-0665">Pyrimidine biosynthesis</keyword>
<dbReference type="PIRSF" id="PIRSF006816">
    <property type="entry name" value="Cyc3_hyd_g"/>
    <property type="match status" value="1"/>
</dbReference>
<dbReference type="Gene3D" id="2.40.30.10">
    <property type="entry name" value="Translation factors"/>
    <property type="match status" value="1"/>
</dbReference>
<evidence type="ECO:0000256" key="5">
    <source>
        <dbReference type="ARBA" id="ARBA00022723"/>
    </source>
</evidence>
<evidence type="ECO:0000256" key="4">
    <source>
        <dbReference type="ARBA" id="ARBA00022714"/>
    </source>
</evidence>
<evidence type="ECO:0000256" key="11">
    <source>
        <dbReference type="HAMAP-Rule" id="MF_01211"/>
    </source>
</evidence>
<comment type="cofactor">
    <cofactor evidence="11 12">
        <name>FAD</name>
        <dbReference type="ChEBI" id="CHEBI:57692"/>
    </cofactor>
    <text evidence="11 12">Binds 1 FAD per subunit.</text>
</comment>
<feature type="binding site" evidence="11 13">
    <location>
        <position position="236"/>
    </location>
    <ligand>
        <name>[2Fe-2S] cluster</name>
        <dbReference type="ChEBI" id="CHEBI:190135"/>
    </ligand>
</feature>
<dbReference type="Pfam" id="PF00175">
    <property type="entry name" value="NAD_binding_1"/>
    <property type="match status" value="1"/>
</dbReference>
<dbReference type="RefSeq" id="WP_068991802.1">
    <property type="nucleotide sequence ID" value="NZ_BMJN01000006.1"/>
</dbReference>
<feature type="binding site" evidence="11 13">
    <location>
        <position position="239"/>
    </location>
    <ligand>
        <name>[2Fe-2S] cluster</name>
        <dbReference type="ChEBI" id="CHEBI:190135"/>
    </ligand>
</feature>
<sequence length="268" mass="29154">MAEETCKRRLGKIMLEQMEIISQSEIAPRIFSIELAGEMVLEMQPGQFLHMRVPDEAKLLRRPISISAIDKEKKIARLIYRVEGDGTRIFSRMQPGQRIDCMGPQGNGFDVSGLGAKDKVLIIGGGIGVPPLVEVAKVLHARGVEVTSVLGFGTATSVILEEELQCYGRVLVTTDDGSYGQQGYVSQVVDQLSEEFSAVYACGAPGMLAYVNQAFEHHPRAYISMEARMACGMGACYACVVHPKDQGAAAHKRVCEEGPVFQTGTIMV</sequence>
<dbReference type="GO" id="GO:0016491">
    <property type="term" value="F:oxidoreductase activity"/>
    <property type="evidence" value="ECO:0007669"/>
    <property type="project" value="InterPro"/>
</dbReference>
<dbReference type="SUPFAM" id="SSF52343">
    <property type="entry name" value="Ferredoxin reductase-like, C-terminal NADP-linked domain"/>
    <property type="match status" value="1"/>
</dbReference>
<evidence type="ECO:0000256" key="9">
    <source>
        <dbReference type="ARBA" id="ARBA00023004"/>
    </source>
</evidence>
<dbReference type="InterPro" id="IPR017938">
    <property type="entry name" value="Riboflavin_synthase-like_b-brl"/>
</dbReference>
<dbReference type="GO" id="GO:0009055">
    <property type="term" value="F:electron transfer activity"/>
    <property type="evidence" value="ECO:0007669"/>
    <property type="project" value="UniProtKB-UniRule"/>
</dbReference>
<dbReference type="InterPro" id="IPR039261">
    <property type="entry name" value="FNR_nucleotide-bd"/>
</dbReference>
<dbReference type="InterPro" id="IPR019480">
    <property type="entry name" value="Dihydroorotate_DH_Fe-S-bd"/>
</dbReference>
<gene>
    <name evidence="11 15" type="primary">pyrK</name>
    <name evidence="15" type="ORF">GCM10011510_05830</name>
</gene>
<dbReference type="GO" id="GO:0046872">
    <property type="term" value="F:metal ion binding"/>
    <property type="evidence" value="ECO:0007669"/>
    <property type="project" value="UniProtKB-KW"/>
</dbReference>
<comment type="cofactor">
    <cofactor evidence="13">
        <name>[2Fe-2S] cluster</name>
        <dbReference type="ChEBI" id="CHEBI:190135"/>
    </cofactor>
    <text evidence="13">Binds 1 [2Fe-2S] cluster per subunit.</text>
</comment>
<keyword evidence="8 11" id="KW-0249">Electron transport</keyword>
<feature type="binding site" evidence="11 12">
    <location>
        <begin position="79"/>
        <end position="81"/>
    </location>
    <ligand>
        <name>FAD</name>
        <dbReference type="ChEBI" id="CHEBI:57692"/>
    </ligand>
</feature>
<evidence type="ECO:0000256" key="3">
    <source>
        <dbReference type="ARBA" id="ARBA00022630"/>
    </source>
</evidence>
<dbReference type="CDD" id="cd06218">
    <property type="entry name" value="DHOD_e_trans"/>
    <property type="match status" value="1"/>
</dbReference>
<accession>A0A917EF88</accession>
<dbReference type="HAMAP" id="MF_01211">
    <property type="entry name" value="DHODB_Fe_S_bind"/>
    <property type="match status" value="1"/>
</dbReference>
<evidence type="ECO:0000256" key="10">
    <source>
        <dbReference type="ARBA" id="ARBA00023014"/>
    </source>
</evidence>
<dbReference type="PANTHER" id="PTHR43513:SF3">
    <property type="entry name" value="DIHYDROOROTATE DEHYDROGENASE B (NAD(+)), ELECTRON TRANSFER SUBUNIT-RELATED"/>
    <property type="match status" value="1"/>
</dbReference>
<keyword evidence="6 11" id="KW-0274">FAD</keyword>
<dbReference type="SUPFAM" id="SSF63380">
    <property type="entry name" value="Riboflavin synthase domain-like"/>
    <property type="match status" value="1"/>
</dbReference>
<dbReference type="PANTHER" id="PTHR43513">
    <property type="entry name" value="DIHYDROOROTATE DEHYDROGENASE B (NAD(+)), ELECTRON TRANSFER SUBUNIT"/>
    <property type="match status" value="1"/>
</dbReference>
<comment type="similarity">
    <text evidence="1 11">Belongs to the PyrK family.</text>
</comment>
<evidence type="ECO:0000256" key="1">
    <source>
        <dbReference type="ARBA" id="ARBA00006422"/>
    </source>
</evidence>
<dbReference type="InterPro" id="IPR037117">
    <property type="entry name" value="Dihydroorotate_DH_ele_sf"/>
</dbReference>
<comment type="cofactor">
    <cofactor evidence="11">
        <name>[2Fe-2S] cluster</name>
        <dbReference type="ChEBI" id="CHEBI:190135"/>
    </cofactor>
    <text evidence="11">Binds 1 [2Fe-2S] cluster per subunit.</text>
</comment>
<dbReference type="PROSITE" id="PS51384">
    <property type="entry name" value="FAD_FR"/>
    <property type="match status" value="1"/>
</dbReference>
<dbReference type="InterPro" id="IPR050353">
    <property type="entry name" value="PyrK_electron_transfer"/>
</dbReference>
<dbReference type="GO" id="GO:0044205">
    <property type="term" value="P:'de novo' UMP biosynthetic process"/>
    <property type="evidence" value="ECO:0007669"/>
    <property type="project" value="UniProtKB-UniRule"/>
</dbReference>
<protein>
    <recommendedName>
        <fullName evidence="11">Dihydroorotate dehydrogenase B (NAD(+)), electron transfer subunit</fullName>
    </recommendedName>
    <alternativeName>
        <fullName evidence="11">Dihydroorotate oxidase B, electron transfer subunit</fullName>
    </alternativeName>
</protein>
<evidence type="ECO:0000256" key="13">
    <source>
        <dbReference type="PIRSR" id="PIRSR006816-2"/>
    </source>
</evidence>
<dbReference type="AlphaFoldDB" id="A0A917EF88"/>
<comment type="subunit">
    <text evidence="11">Heterotetramer of 2 PyrK and 2 PyrD type B subunits.</text>
</comment>
<keyword evidence="9 11" id="KW-0408">Iron</keyword>
<dbReference type="InterPro" id="IPR012165">
    <property type="entry name" value="Cyt_c3_hydrogenase_gsu"/>
</dbReference>
<organism evidence="15 16">
    <name type="scientific">Streptococcus himalayensis</name>
    <dbReference type="NCBI Taxonomy" id="1888195"/>
    <lineage>
        <taxon>Bacteria</taxon>
        <taxon>Bacillati</taxon>
        <taxon>Bacillota</taxon>
        <taxon>Bacilli</taxon>
        <taxon>Lactobacillales</taxon>
        <taxon>Streptococcaceae</taxon>
        <taxon>Streptococcus</taxon>
    </lineage>
</organism>
<evidence type="ECO:0000256" key="8">
    <source>
        <dbReference type="ARBA" id="ARBA00022982"/>
    </source>
</evidence>
<name>A0A917EF88_9STRE</name>